<feature type="modified residue" description="4-aspartylphosphate" evidence="5">
    <location>
        <position position="54"/>
    </location>
</feature>
<evidence type="ECO:0000313" key="9">
    <source>
        <dbReference type="EMBL" id="URF04734.1"/>
    </source>
</evidence>
<dbReference type="EMBL" id="CP097330">
    <property type="protein sequence ID" value="URF04734.1"/>
    <property type="molecule type" value="Genomic_DNA"/>
</dbReference>
<proteinExistence type="predicted"/>
<dbReference type="InterPro" id="IPR011006">
    <property type="entry name" value="CheY-like_superfamily"/>
</dbReference>
<dbReference type="RefSeq" id="WP_144197250.1">
    <property type="nucleotide sequence ID" value="NZ_CAJPVH010000092.1"/>
</dbReference>
<protein>
    <submittedName>
        <fullName evidence="9">Response regulator transcription factor</fullName>
    </submittedName>
</protein>
<dbReference type="PROSITE" id="PS50110">
    <property type="entry name" value="RESPONSE_REGULATORY"/>
    <property type="match status" value="1"/>
</dbReference>
<evidence type="ECO:0000313" key="10">
    <source>
        <dbReference type="Proteomes" id="UP000318943"/>
    </source>
</evidence>
<evidence type="ECO:0000256" key="5">
    <source>
        <dbReference type="PROSITE-ProRule" id="PRU00169"/>
    </source>
</evidence>
<dbReference type="SUPFAM" id="SSF52172">
    <property type="entry name" value="CheY-like"/>
    <property type="match status" value="1"/>
</dbReference>
<dbReference type="PRINTS" id="PR00038">
    <property type="entry name" value="HTHLUXR"/>
</dbReference>
<dbReference type="Gene3D" id="3.40.50.2300">
    <property type="match status" value="1"/>
</dbReference>
<keyword evidence="4" id="KW-0804">Transcription</keyword>
<reference evidence="8 10" key="1">
    <citation type="submission" date="2019-05" db="EMBL/GenBank/DDBJ databases">
        <title>Whole genome sequence analysis of Cupriavidus campinensis S14E4C strain.</title>
        <authorList>
            <person name="Abbaszade G."/>
            <person name="Szabo A."/>
            <person name="Toumi M."/>
            <person name="Toth E."/>
        </authorList>
    </citation>
    <scope>NUCLEOTIDE SEQUENCE [LARGE SCALE GENOMIC DNA]</scope>
    <source>
        <strain evidence="8 10">S14E4C</strain>
    </source>
</reference>
<dbReference type="InterPro" id="IPR016032">
    <property type="entry name" value="Sig_transdc_resp-reg_C-effctor"/>
</dbReference>
<evidence type="ECO:0000256" key="4">
    <source>
        <dbReference type="ARBA" id="ARBA00023163"/>
    </source>
</evidence>
<feature type="domain" description="HTH luxR-type" evidence="6">
    <location>
        <begin position="138"/>
        <end position="203"/>
    </location>
</feature>
<dbReference type="Pfam" id="PF00072">
    <property type="entry name" value="Response_reg"/>
    <property type="match status" value="1"/>
</dbReference>
<dbReference type="CDD" id="cd17535">
    <property type="entry name" value="REC_NarL-like"/>
    <property type="match status" value="1"/>
</dbReference>
<organism evidence="9 11">
    <name type="scientific">Cupriavidus campinensis</name>
    <dbReference type="NCBI Taxonomy" id="151783"/>
    <lineage>
        <taxon>Bacteria</taxon>
        <taxon>Pseudomonadati</taxon>
        <taxon>Pseudomonadota</taxon>
        <taxon>Betaproteobacteria</taxon>
        <taxon>Burkholderiales</taxon>
        <taxon>Burkholderiaceae</taxon>
        <taxon>Cupriavidus</taxon>
    </lineage>
</organism>
<dbReference type="EMBL" id="VCIZ01000004">
    <property type="protein sequence ID" value="TSP12951.1"/>
    <property type="molecule type" value="Genomic_DNA"/>
</dbReference>
<dbReference type="AlphaFoldDB" id="A0AAE9I093"/>
<sequence length="205" mass="22074">MPTALVVDDHPAIRLAVRSRLTEDLDFDTVTEVTNGADALRVLRDAIADLIVVDLSLPGVPGEALLAELVSRHPGTRVLVLSAMTGAGERAIHGGAHGYVDKGDGLHALTPALRAVMQGFAVFPTHLLPTLRRISAVAGDPARILSRRELTVLRMLASGHTNKAISELLEISNKTVSSHKANIMSKLKFKSLIELAEFARRHHLL</sequence>
<evidence type="ECO:0000313" key="11">
    <source>
        <dbReference type="Proteomes" id="UP001056132"/>
    </source>
</evidence>
<evidence type="ECO:0000313" key="8">
    <source>
        <dbReference type="EMBL" id="TSP12951.1"/>
    </source>
</evidence>
<dbReference type="InterPro" id="IPR058245">
    <property type="entry name" value="NreC/VraR/RcsB-like_REC"/>
</dbReference>
<keyword evidence="2" id="KW-0805">Transcription regulation</keyword>
<dbReference type="Proteomes" id="UP001056132">
    <property type="component" value="Chromosome 1"/>
</dbReference>
<dbReference type="InterPro" id="IPR039420">
    <property type="entry name" value="WalR-like"/>
</dbReference>
<dbReference type="PROSITE" id="PS50043">
    <property type="entry name" value="HTH_LUXR_2"/>
    <property type="match status" value="1"/>
</dbReference>
<dbReference type="Proteomes" id="UP000318943">
    <property type="component" value="Unassembled WGS sequence"/>
</dbReference>
<evidence type="ECO:0000259" key="6">
    <source>
        <dbReference type="PROSITE" id="PS50043"/>
    </source>
</evidence>
<accession>A0AAE9I093</accession>
<dbReference type="KEGG" id="ccam:M5D45_02470"/>
<dbReference type="SUPFAM" id="SSF46894">
    <property type="entry name" value="C-terminal effector domain of the bipartite response regulators"/>
    <property type="match status" value="1"/>
</dbReference>
<dbReference type="GO" id="GO:0003677">
    <property type="term" value="F:DNA binding"/>
    <property type="evidence" value="ECO:0007669"/>
    <property type="project" value="UniProtKB-KW"/>
</dbReference>
<dbReference type="PROSITE" id="PS00622">
    <property type="entry name" value="HTH_LUXR_1"/>
    <property type="match status" value="1"/>
</dbReference>
<name>A0AAE9I093_9BURK</name>
<keyword evidence="3" id="KW-0238">DNA-binding</keyword>
<reference evidence="9" key="3">
    <citation type="submission" date="2022-05" db="EMBL/GenBank/DDBJ databases">
        <authorList>
            <person name="Kunte H.-J."/>
        </authorList>
    </citation>
    <scope>NUCLEOTIDE SEQUENCE</scope>
    <source>
        <strain evidence="9">G5</strain>
    </source>
</reference>
<dbReference type="PANTHER" id="PTHR43214">
    <property type="entry name" value="TWO-COMPONENT RESPONSE REGULATOR"/>
    <property type="match status" value="1"/>
</dbReference>
<dbReference type="InterPro" id="IPR000792">
    <property type="entry name" value="Tscrpt_reg_LuxR_C"/>
</dbReference>
<gene>
    <name evidence="8" type="ORF">FGG12_08545</name>
    <name evidence="9" type="ORF">M5D45_02470</name>
</gene>
<dbReference type="SMART" id="SM00448">
    <property type="entry name" value="REC"/>
    <property type="match status" value="1"/>
</dbReference>
<dbReference type="SMART" id="SM00421">
    <property type="entry name" value="HTH_LUXR"/>
    <property type="match status" value="1"/>
</dbReference>
<dbReference type="CDD" id="cd06170">
    <property type="entry name" value="LuxR_C_like"/>
    <property type="match status" value="1"/>
</dbReference>
<dbReference type="InterPro" id="IPR001789">
    <property type="entry name" value="Sig_transdc_resp-reg_receiver"/>
</dbReference>
<dbReference type="PANTHER" id="PTHR43214:SF41">
    <property type="entry name" value="NITRATE_NITRITE RESPONSE REGULATOR PROTEIN NARP"/>
    <property type="match status" value="1"/>
</dbReference>
<dbReference type="GO" id="GO:0006355">
    <property type="term" value="P:regulation of DNA-templated transcription"/>
    <property type="evidence" value="ECO:0007669"/>
    <property type="project" value="InterPro"/>
</dbReference>
<evidence type="ECO:0000256" key="3">
    <source>
        <dbReference type="ARBA" id="ARBA00023125"/>
    </source>
</evidence>
<feature type="domain" description="Response regulatory" evidence="7">
    <location>
        <begin position="3"/>
        <end position="117"/>
    </location>
</feature>
<reference evidence="9" key="2">
    <citation type="journal article" date="2022" name="Microbiol. Resour. Announc.">
        <title>Genome Sequence of Cupriavidus campinensis Strain G5, a Member of a Bacterial Consortium Capable of Polyethylene Degradation.</title>
        <authorList>
            <person name="Schneider B."/>
            <person name="Pfeiffer F."/>
            <person name="Dyall-Smith M."/>
            <person name="Kunte H.J."/>
        </authorList>
    </citation>
    <scope>NUCLEOTIDE SEQUENCE</scope>
    <source>
        <strain evidence="9">G5</strain>
    </source>
</reference>
<dbReference type="GO" id="GO:0000160">
    <property type="term" value="P:phosphorelay signal transduction system"/>
    <property type="evidence" value="ECO:0007669"/>
    <property type="project" value="InterPro"/>
</dbReference>
<evidence type="ECO:0000256" key="1">
    <source>
        <dbReference type="ARBA" id="ARBA00022553"/>
    </source>
</evidence>
<keyword evidence="10" id="KW-1185">Reference proteome</keyword>
<keyword evidence="1 5" id="KW-0597">Phosphoprotein</keyword>
<evidence type="ECO:0000256" key="2">
    <source>
        <dbReference type="ARBA" id="ARBA00023015"/>
    </source>
</evidence>
<evidence type="ECO:0000259" key="7">
    <source>
        <dbReference type="PROSITE" id="PS50110"/>
    </source>
</evidence>
<dbReference type="Pfam" id="PF00196">
    <property type="entry name" value="GerE"/>
    <property type="match status" value="1"/>
</dbReference>